<feature type="region of interest" description="Disordered" evidence="1">
    <location>
        <begin position="249"/>
        <end position="290"/>
    </location>
</feature>
<dbReference type="VEuPathDB" id="FungiDB:EYZ11_006227"/>
<dbReference type="VEuPathDB" id="FungiDB:EYZ11_006221"/>
<dbReference type="Proteomes" id="UP000324241">
    <property type="component" value="Unassembled WGS sequence"/>
</dbReference>
<protein>
    <submittedName>
        <fullName evidence="2">Uncharacterized protein</fullName>
    </submittedName>
</protein>
<name>A0A5M9M4R4_9EURO</name>
<sequence length="550" mass="61345">MALPIDINEFIEAIRNFIDEYDLNKLAFLAERLQPYRVEDREGLIAGHGKVLVLEGLEHQVPPDSTKAILYSGCQNHADPISGTAVSSEKDRAPVVTFSPTSPIDLPTADLECCDSQLGSSSMSTNDSIYTNFDERIWADIDVSDLRENQTFAGLSIPTFLESFSLPVNLPPSSMISNSEIFPLVDMAETGADRVAESGFIDGSAGKIIDILPSMELSREVCTNAAELSWTPKTVDRLATSSTTVDLQTASLPSLTSPRTQLHTPPETSCSGDSSTNCSRKHRGLSGRAMTDTGHLQEPLAIGDCIREDYMNLLESNLPLWKRYGLWHETPITYTGGACVDNKRLENIYSCICQLETRMCNDPIKERMALFLLYLGYEDMFQTWKVTNYCTRKDPASIGRGEASRIIDQILKKSHPGWDRCDSKKRSELRANFHNRKRYGKRWATLVSGLGAAILVICSRKLISMVQNTSISIQQLEGFCCRVHTNIHCIIPILELTNPMVECLLQDDGYDKYDTEFILEHLKRLNLKSSLNAEWIADLDENTLAPNGLN</sequence>
<gene>
    <name evidence="2" type="ORF">ATNIH1004_010697</name>
</gene>
<dbReference type="GeneID" id="54333398"/>
<organism evidence="2 3">
    <name type="scientific">Aspergillus tanneri</name>
    <dbReference type="NCBI Taxonomy" id="1220188"/>
    <lineage>
        <taxon>Eukaryota</taxon>
        <taxon>Fungi</taxon>
        <taxon>Dikarya</taxon>
        <taxon>Ascomycota</taxon>
        <taxon>Pezizomycotina</taxon>
        <taxon>Eurotiomycetes</taxon>
        <taxon>Eurotiomycetidae</taxon>
        <taxon>Eurotiales</taxon>
        <taxon>Aspergillaceae</taxon>
        <taxon>Aspergillus</taxon>
        <taxon>Aspergillus subgen. Circumdati</taxon>
    </lineage>
</organism>
<feature type="compositionally biased region" description="Polar residues" evidence="1">
    <location>
        <begin position="249"/>
        <end position="278"/>
    </location>
</feature>
<evidence type="ECO:0000313" key="2">
    <source>
        <dbReference type="EMBL" id="KAA8641758.1"/>
    </source>
</evidence>
<evidence type="ECO:0000256" key="1">
    <source>
        <dbReference type="SAM" id="MobiDB-lite"/>
    </source>
</evidence>
<evidence type="ECO:0000313" key="3">
    <source>
        <dbReference type="Proteomes" id="UP000324241"/>
    </source>
</evidence>
<reference evidence="2 3" key="1">
    <citation type="submission" date="2019-08" db="EMBL/GenBank/DDBJ databases">
        <title>The genome sequence of a newly discovered highly antifungal drug resistant Aspergillus species, Aspergillus tanneri NIH 1004.</title>
        <authorList>
            <person name="Mounaud S."/>
            <person name="Singh I."/>
            <person name="Joardar V."/>
            <person name="Pakala S."/>
            <person name="Pakala S."/>
            <person name="Venepally P."/>
            <person name="Chung J.K."/>
            <person name="Losada L."/>
            <person name="Nierman W.C."/>
        </authorList>
    </citation>
    <scope>NUCLEOTIDE SEQUENCE [LARGE SCALE GENOMIC DNA]</scope>
    <source>
        <strain evidence="2 3">NIH1004</strain>
    </source>
</reference>
<dbReference type="EMBL" id="QUQM01000008">
    <property type="protein sequence ID" value="KAA8641758.1"/>
    <property type="molecule type" value="Genomic_DNA"/>
</dbReference>
<proteinExistence type="predicted"/>
<comment type="caution">
    <text evidence="2">The sequence shown here is derived from an EMBL/GenBank/DDBJ whole genome shotgun (WGS) entry which is preliminary data.</text>
</comment>
<accession>A0A5M9M4R4</accession>
<dbReference type="OrthoDB" id="4468425at2759"/>
<dbReference type="RefSeq" id="XP_033421120.1">
    <property type="nucleotide sequence ID" value="XM_033575265.1"/>
</dbReference>
<dbReference type="AlphaFoldDB" id="A0A5M9M4R4"/>